<dbReference type="AlphaFoldDB" id="A0A0G4GK03"/>
<feature type="compositionally biased region" description="Basic and acidic residues" evidence="4">
    <location>
        <begin position="546"/>
        <end position="559"/>
    </location>
</feature>
<evidence type="ECO:0000256" key="3">
    <source>
        <dbReference type="PROSITE-ProRule" id="PRU00339"/>
    </source>
</evidence>
<dbReference type="InterPro" id="IPR032076">
    <property type="entry name" value="TTC5_OB"/>
</dbReference>
<dbReference type="PANTHER" id="PTHR44858">
    <property type="entry name" value="TETRATRICOPEPTIDE REPEAT PROTEIN 6"/>
    <property type="match status" value="1"/>
</dbReference>
<dbReference type="SUPFAM" id="SSF48452">
    <property type="entry name" value="TPR-like"/>
    <property type="match status" value="1"/>
</dbReference>
<evidence type="ECO:0000256" key="2">
    <source>
        <dbReference type="ARBA" id="ARBA00022803"/>
    </source>
</evidence>
<feature type="compositionally biased region" description="Polar residues" evidence="4">
    <location>
        <begin position="533"/>
        <end position="545"/>
    </location>
</feature>
<evidence type="ECO:0000259" key="5">
    <source>
        <dbReference type="Pfam" id="PF16669"/>
    </source>
</evidence>
<feature type="repeat" description="TPR" evidence="3">
    <location>
        <begin position="99"/>
        <end position="132"/>
    </location>
</feature>
<feature type="domain" description="Tetratricopeptide repeat protein 5 OB fold" evidence="5">
    <location>
        <begin position="372"/>
        <end position="454"/>
    </location>
</feature>
<dbReference type="Pfam" id="PF16669">
    <property type="entry name" value="TTC5_OB"/>
    <property type="match status" value="1"/>
</dbReference>
<feature type="repeat" description="TPR" evidence="3">
    <location>
        <begin position="223"/>
        <end position="256"/>
    </location>
</feature>
<dbReference type="Gene3D" id="2.40.50.550">
    <property type="match status" value="1"/>
</dbReference>
<feature type="compositionally biased region" description="Basic and acidic residues" evidence="4">
    <location>
        <begin position="612"/>
        <end position="644"/>
    </location>
</feature>
<dbReference type="PANTHER" id="PTHR44858:SF1">
    <property type="entry name" value="UDP-N-ACETYLGLUCOSAMINE--PEPTIDE N-ACETYLGLUCOSAMINYLTRANSFERASE SPINDLY-RELATED"/>
    <property type="match status" value="1"/>
</dbReference>
<keyword evidence="2 3" id="KW-0802">TPR repeat</keyword>
<organism evidence="6">
    <name type="scientific">Chromera velia CCMP2878</name>
    <dbReference type="NCBI Taxonomy" id="1169474"/>
    <lineage>
        <taxon>Eukaryota</taxon>
        <taxon>Sar</taxon>
        <taxon>Alveolata</taxon>
        <taxon>Colpodellida</taxon>
        <taxon>Chromeraceae</taxon>
        <taxon>Chromera</taxon>
    </lineage>
</organism>
<dbReference type="EMBL" id="CDMZ01001289">
    <property type="protein sequence ID" value="CEM30258.1"/>
    <property type="molecule type" value="Genomic_DNA"/>
</dbReference>
<feature type="compositionally biased region" description="Polar residues" evidence="4">
    <location>
        <begin position="331"/>
        <end position="340"/>
    </location>
</feature>
<dbReference type="SMART" id="SM00028">
    <property type="entry name" value="TPR"/>
    <property type="match status" value="3"/>
</dbReference>
<proteinExistence type="predicted"/>
<keyword evidence="1" id="KW-0677">Repeat</keyword>
<dbReference type="InterPro" id="IPR050498">
    <property type="entry name" value="Ycf3"/>
</dbReference>
<feature type="compositionally biased region" description="Basic and acidic residues" evidence="4">
    <location>
        <begin position="348"/>
        <end position="367"/>
    </location>
</feature>
<feature type="compositionally biased region" description="Low complexity" evidence="4">
    <location>
        <begin position="772"/>
        <end position="790"/>
    </location>
</feature>
<evidence type="ECO:0000256" key="4">
    <source>
        <dbReference type="SAM" id="MobiDB-lite"/>
    </source>
</evidence>
<dbReference type="InterPro" id="IPR011990">
    <property type="entry name" value="TPR-like_helical_dom_sf"/>
</dbReference>
<evidence type="ECO:0000313" key="6">
    <source>
        <dbReference type="EMBL" id="CEM30258.1"/>
    </source>
</evidence>
<feature type="region of interest" description="Disordered" evidence="4">
    <location>
        <begin position="312"/>
        <end position="368"/>
    </location>
</feature>
<sequence length="897" mass="94820">MESDGDERVLHAAESALEKLYEVHDFYFAPDKTTRIASGVQEIERILDEIPNDIQHHLSPEARARCLYFRGKALDAMPEYSKLSEELLSKAVKLNPQLVDCWNSLGNVFWKKQDLRSARRCFEQAIEICGNNAVSLRRLSIVMRMLSGEDSDSNRGQVVRASVEKAKAALALDVDDPESWYVLGNSYLANFFENGEGPQELNKALMAYAKAEQAWSVEGKKNPDLYVNRATVKRYQQDYAAALEDLSAAQRLDPSMGADESAEALRSFVNRLGTLVRRRGNLKSRQLSAITEELQQGVKSLARLKPAGVVLPPIPVEGGEPSGSSGVDSGQPTSLTSLSPGKSLAGGKENENGRVKENGAAEGDGRRKGGCASLGALSDGTNPNGLLLARLVSVQSRDSEVPVVCVCCDPEGAFFVLSLYHIDPAVASKFRPLHDDVVVKHPVLTSLGIEKDDRQAGGQGGAEKANGPVARIVPESVTENVPESVIEKVQECLREEPPGPAPRVSVEVVKEGLQSPLTEPTQTAESEVTTVVGTLGHSQSSTNTATERERERVHVHEDPSSNLSAPSPSSCSFSSAPSPPPSRAETGAAVVGDEEKESTGGGRVGVQMSRVVNERDEIGGQEKEKEKWAEVRERKGSIGVEAKEGSLSLEGGGPSNSAEETLPKRRHTSFPAIRVTQPQFVSVGGLSLVRLAAKSVLQSTSGSKPVRARDPGAAPIQGSHGGNSHHQGLHGGRGSHNRQQSSRFHLNNARSQPPPLCTPQSVSAVGAGGGAHSSSGGPVCSSSLSLSSQSKFRLEAAEGRAGGGSLNGVERQSGRSRGPGGSGRRRQGKGSAGGRRTHTHTHSSSLSLSRSGSAGSIVSSSGLLEALEADVEVDSLEPSVNVGGVGGVSMPSIHGGH</sequence>
<feature type="compositionally biased region" description="Low complexity" evidence="4">
    <location>
        <begin position="316"/>
        <end position="330"/>
    </location>
</feature>
<dbReference type="InterPro" id="IPR038645">
    <property type="entry name" value="TTC5_OB_sf"/>
</dbReference>
<reference evidence="6" key="1">
    <citation type="submission" date="2014-11" db="EMBL/GenBank/DDBJ databases">
        <authorList>
            <person name="Otto D Thomas"/>
            <person name="Naeem Raeece"/>
        </authorList>
    </citation>
    <scope>NUCLEOTIDE SEQUENCE</scope>
</reference>
<protein>
    <recommendedName>
        <fullName evidence="5">Tetratricopeptide repeat protein 5 OB fold domain-containing protein</fullName>
    </recommendedName>
</protein>
<dbReference type="InterPro" id="IPR019734">
    <property type="entry name" value="TPR_rpt"/>
</dbReference>
<feature type="region of interest" description="Disordered" evidence="4">
    <location>
        <begin position="696"/>
        <end position="856"/>
    </location>
</feature>
<feature type="compositionally biased region" description="Low complexity" evidence="4">
    <location>
        <begin position="560"/>
        <end position="576"/>
    </location>
</feature>
<dbReference type="Gene3D" id="1.25.40.10">
    <property type="entry name" value="Tetratricopeptide repeat domain"/>
    <property type="match status" value="1"/>
</dbReference>
<feature type="compositionally biased region" description="Low complexity" evidence="4">
    <location>
        <begin position="842"/>
        <end position="856"/>
    </location>
</feature>
<evidence type="ECO:0000256" key="1">
    <source>
        <dbReference type="ARBA" id="ARBA00022737"/>
    </source>
</evidence>
<feature type="region of interest" description="Disordered" evidence="4">
    <location>
        <begin position="533"/>
        <end position="676"/>
    </location>
</feature>
<dbReference type="Pfam" id="PF13181">
    <property type="entry name" value="TPR_8"/>
    <property type="match status" value="1"/>
</dbReference>
<feature type="region of interest" description="Disordered" evidence="4">
    <location>
        <begin position="876"/>
        <end position="897"/>
    </location>
</feature>
<dbReference type="PROSITE" id="PS50005">
    <property type="entry name" value="TPR"/>
    <property type="match status" value="2"/>
</dbReference>
<feature type="compositionally biased region" description="Polar residues" evidence="4">
    <location>
        <begin position="737"/>
        <end position="751"/>
    </location>
</feature>
<accession>A0A0G4GK03</accession>
<dbReference type="VEuPathDB" id="CryptoDB:Cvel_22246"/>
<gene>
    <name evidence="6" type="ORF">Cvel_22246</name>
</gene>
<name>A0A0G4GK03_9ALVE</name>